<keyword evidence="2" id="KW-0812">Transmembrane</keyword>
<keyword evidence="2" id="KW-1133">Transmembrane helix</keyword>
<feature type="transmembrane region" description="Helical" evidence="2">
    <location>
        <begin position="109"/>
        <end position="130"/>
    </location>
</feature>
<accession>A0A369J753</accession>
<keyword evidence="2" id="KW-0472">Membrane</keyword>
<feature type="region of interest" description="Disordered" evidence="1">
    <location>
        <begin position="263"/>
        <end position="284"/>
    </location>
</feature>
<evidence type="ECO:0000313" key="3">
    <source>
        <dbReference type="EMBL" id="RDB16990.1"/>
    </source>
</evidence>
<dbReference type="InParanoid" id="A0A369J753"/>
<feature type="compositionally biased region" description="Basic and acidic residues" evidence="1">
    <location>
        <begin position="15"/>
        <end position="24"/>
    </location>
</feature>
<feature type="compositionally biased region" description="Polar residues" evidence="1">
    <location>
        <begin position="1"/>
        <end position="14"/>
    </location>
</feature>
<sequence length="578" mass="63253">MPPMSASSLQSHSSNDIDHSDKSYQPDVYRQFSEPIHLRPASSLRTRQAYPQSGPPMLNLPVADSTAAADDDYTPYTPTIPLHANIVPTSIMSPHVSAWHKSPTPPGEIVLVIAGAIAAVIMGFMGFFVLRSYLPKKRQRPFRLFICCRRSRKSDSKADATDKGALILANDYDDSTWGTPTRLVYVPRHDDSIYDHVLQDPEFEDISLNPEKPPAIRPTSTRSDVVECCGSTVEDSDTEEKELFQCRVRDEEQEISLALSAALRDAGSEQHEEDPSTNSGRDPFSLMGYEANVSIFKSLQASIDSLARGIASPGRPRQGSDASSSSQVTTSPDIMECFSVASSSRSSMTSLASSDEGIDGEECDVDYEVKRAHTQSLEIKKGVLIAWQYSNSSSSITDVDRPILDMPPTVVVSEPSPTLSSLDRESPNTIYSVEASLSRASLSTASHDDDSETTPSLSSLIRENSRGTIHSLATSFSTATRTDGWCNDDPGLLQPQIPRLIVTHPSSSSIYTLASATSSVSVDLNDFPLPPVPIKTSFSKLFDQVPSQKRVWDNHPVNSSFAQRRSTVERFIMMYSNA</sequence>
<reference evidence="3" key="1">
    <citation type="submission" date="2018-04" db="EMBL/GenBank/DDBJ databases">
        <title>Whole genome sequencing of Hypsizygus marmoreus.</title>
        <authorList>
            <person name="Choi I.-G."/>
            <person name="Min B."/>
            <person name="Kim J.-G."/>
            <person name="Kim S."/>
            <person name="Oh Y.-L."/>
            <person name="Kong W.-S."/>
            <person name="Park H."/>
            <person name="Jeong J."/>
            <person name="Song E.-S."/>
        </authorList>
    </citation>
    <scope>NUCLEOTIDE SEQUENCE [LARGE SCALE GENOMIC DNA]</scope>
    <source>
        <strain evidence="3">51987-8</strain>
    </source>
</reference>
<dbReference type="EMBL" id="LUEZ02000122">
    <property type="protein sequence ID" value="RDB16990.1"/>
    <property type="molecule type" value="Genomic_DNA"/>
</dbReference>
<dbReference type="AlphaFoldDB" id="A0A369J753"/>
<evidence type="ECO:0000256" key="1">
    <source>
        <dbReference type="SAM" id="MobiDB-lite"/>
    </source>
</evidence>
<comment type="caution">
    <text evidence="3">The sequence shown here is derived from an EMBL/GenBank/DDBJ whole genome shotgun (WGS) entry which is preliminary data.</text>
</comment>
<feature type="region of interest" description="Disordered" evidence="1">
    <location>
        <begin position="1"/>
        <end position="24"/>
    </location>
</feature>
<feature type="region of interest" description="Disordered" evidence="1">
    <location>
        <begin position="309"/>
        <end position="331"/>
    </location>
</feature>
<feature type="compositionally biased region" description="Low complexity" evidence="1">
    <location>
        <begin position="315"/>
        <end position="331"/>
    </location>
</feature>
<evidence type="ECO:0000313" key="4">
    <source>
        <dbReference type="Proteomes" id="UP000076154"/>
    </source>
</evidence>
<keyword evidence="4" id="KW-1185">Reference proteome</keyword>
<evidence type="ECO:0000256" key="2">
    <source>
        <dbReference type="SAM" id="Phobius"/>
    </source>
</evidence>
<dbReference type="OrthoDB" id="2979121at2759"/>
<name>A0A369J753_HYPMA</name>
<protein>
    <submittedName>
        <fullName evidence="3">Uncharacterized protein</fullName>
    </submittedName>
</protein>
<dbReference type="Proteomes" id="UP000076154">
    <property type="component" value="Unassembled WGS sequence"/>
</dbReference>
<organism evidence="3 4">
    <name type="scientific">Hypsizygus marmoreus</name>
    <name type="common">White beech mushroom</name>
    <name type="synonym">Agaricus marmoreus</name>
    <dbReference type="NCBI Taxonomy" id="39966"/>
    <lineage>
        <taxon>Eukaryota</taxon>
        <taxon>Fungi</taxon>
        <taxon>Dikarya</taxon>
        <taxon>Basidiomycota</taxon>
        <taxon>Agaricomycotina</taxon>
        <taxon>Agaricomycetes</taxon>
        <taxon>Agaricomycetidae</taxon>
        <taxon>Agaricales</taxon>
        <taxon>Tricholomatineae</taxon>
        <taxon>Lyophyllaceae</taxon>
        <taxon>Hypsizygus</taxon>
    </lineage>
</organism>
<gene>
    <name evidence="3" type="ORF">Hypma_002671</name>
</gene>
<proteinExistence type="predicted"/>